<dbReference type="RefSeq" id="WP_108170940.1">
    <property type="nucleotide sequence ID" value="NZ_QBKQ01000001.1"/>
</dbReference>
<organism evidence="1 2">
    <name type="scientific">Christiangramia gaetbulicola</name>
    <dbReference type="NCBI Taxonomy" id="703340"/>
    <lineage>
        <taxon>Bacteria</taxon>
        <taxon>Pseudomonadati</taxon>
        <taxon>Bacteroidota</taxon>
        <taxon>Flavobacteriia</taxon>
        <taxon>Flavobacteriales</taxon>
        <taxon>Flavobacteriaceae</taxon>
        <taxon>Christiangramia</taxon>
    </lineage>
</organism>
<keyword evidence="1" id="KW-0808">Transferase</keyword>
<gene>
    <name evidence="1" type="ORF">C8P64_1033</name>
</gene>
<keyword evidence="1" id="KW-0489">Methyltransferase</keyword>
<dbReference type="GO" id="GO:0032259">
    <property type="term" value="P:methylation"/>
    <property type="evidence" value="ECO:0007669"/>
    <property type="project" value="UniProtKB-KW"/>
</dbReference>
<dbReference type="InterPro" id="IPR029063">
    <property type="entry name" value="SAM-dependent_MTases_sf"/>
</dbReference>
<dbReference type="AlphaFoldDB" id="A0A2T6AMJ0"/>
<dbReference type="GO" id="GO:0008168">
    <property type="term" value="F:methyltransferase activity"/>
    <property type="evidence" value="ECO:0007669"/>
    <property type="project" value="UniProtKB-KW"/>
</dbReference>
<sequence length="289" mass="33928">MITTEKKYSTQIQDEPKLVCKDHLVTGEEFQISEYENGILRTKPVPSDLGKYYESENYISHSDSKSGLQDKIYQLVKSHMLSKKAKWVRRYFKQGDILDFGAGTGEFLNKMKKFLWNVDGVEPNKTARDLAILKGLNLKPDLSELRIKKFDVISLWHVLEHLPDLEKKIQEFYDLLNEDGILIIAVPNHRSYDAEFYKEDWAGWDVPRHLWHFSREGLTEKFYDFNFELVDEKPLKFDSYYVSLLSEKNKNSSTNPLNAFYRGFVSNQRARKTGEYSSIAYFFKKTPKT</sequence>
<dbReference type="EMBL" id="QBKQ01000001">
    <property type="protein sequence ID" value="PTX45043.1"/>
    <property type="molecule type" value="Genomic_DNA"/>
</dbReference>
<accession>A0A2T6AMJ0</accession>
<evidence type="ECO:0000313" key="2">
    <source>
        <dbReference type="Proteomes" id="UP000244174"/>
    </source>
</evidence>
<dbReference type="Gene3D" id="3.40.50.150">
    <property type="entry name" value="Vaccinia Virus protein VP39"/>
    <property type="match status" value="1"/>
</dbReference>
<comment type="caution">
    <text evidence="1">The sequence shown here is derived from an EMBL/GenBank/DDBJ whole genome shotgun (WGS) entry which is preliminary data.</text>
</comment>
<proteinExistence type="predicted"/>
<dbReference type="OrthoDB" id="2370471at2"/>
<dbReference type="CDD" id="cd02440">
    <property type="entry name" value="AdoMet_MTases"/>
    <property type="match status" value="1"/>
</dbReference>
<reference evidence="1 2" key="1">
    <citation type="submission" date="2018-04" db="EMBL/GenBank/DDBJ databases">
        <title>Genomic Encyclopedia of Archaeal and Bacterial Type Strains, Phase II (KMG-II): from individual species to whole genera.</title>
        <authorList>
            <person name="Goeker M."/>
        </authorList>
    </citation>
    <scope>NUCLEOTIDE SEQUENCE [LARGE SCALE GENOMIC DNA]</scope>
    <source>
        <strain evidence="1 2">DSM 23082</strain>
    </source>
</reference>
<dbReference type="SUPFAM" id="SSF53335">
    <property type="entry name" value="S-adenosyl-L-methionine-dependent methyltransferases"/>
    <property type="match status" value="1"/>
</dbReference>
<evidence type="ECO:0000313" key="1">
    <source>
        <dbReference type="EMBL" id="PTX45043.1"/>
    </source>
</evidence>
<protein>
    <submittedName>
        <fullName evidence="1">Methyltransferase family protein</fullName>
    </submittedName>
</protein>
<dbReference type="Proteomes" id="UP000244174">
    <property type="component" value="Unassembled WGS sequence"/>
</dbReference>
<dbReference type="Pfam" id="PF13489">
    <property type="entry name" value="Methyltransf_23"/>
    <property type="match status" value="1"/>
</dbReference>
<name>A0A2T6AMJ0_9FLAO</name>
<dbReference type="PANTHER" id="PTHR43861">
    <property type="entry name" value="TRANS-ACONITATE 2-METHYLTRANSFERASE-RELATED"/>
    <property type="match status" value="1"/>
</dbReference>
<keyword evidence="2" id="KW-1185">Reference proteome</keyword>